<keyword evidence="3" id="KW-0808">Transferase</keyword>
<evidence type="ECO:0000313" key="3">
    <source>
        <dbReference type="EMBL" id="TMM54562.1"/>
    </source>
</evidence>
<proteinExistence type="predicted"/>
<dbReference type="GO" id="GO:0016740">
    <property type="term" value="F:transferase activity"/>
    <property type="evidence" value="ECO:0007669"/>
    <property type="project" value="UniProtKB-KW"/>
</dbReference>
<dbReference type="EMBL" id="VANS01000001">
    <property type="protein sequence ID" value="TMM54562.1"/>
    <property type="molecule type" value="Genomic_DNA"/>
</dbReference>
<feature type="region of interest" description="Disordered" evidence="1">
    <location>
        <begin position="441"/>
        <end position="467"/>
    </location>
</feature>
<comment type="caution">
    <text evidence="3">The sequence shown here is derived from an EMBL/GenBank/DDBJ whole genome shotgun (WGS) entry which is preliminary data.</text>
</comment>
<gene>
    <name evidence="3" type="ORF">FDT80_02920</name>
</gene>
<reference evidence="3 4" key="1">
    <citation type="submission" date="2019-05" db="EMBL/GenBank/DDBJ databases">
        <title>Sulfitobacter sabulilitoris sp. nov., isolated from a marine sand.</title>
        <authorList>
            <person name="Yoon J.-H."/>
        </authorList>
    </citation>
    <scope>NUCLEOTIDE SEQUENCE [LARGE SCALE GENOMIC DNA]</scope>
    <source>
        <strain evidence="3 4">HSMS-29</strain>
    </source>
</reference>
<dbReference type="SUPFAM" id="SSF55729">
    <property type="entry name" value="Acyl-CoA N-acyltransferases (Nat)"/>
    <property type="match status" value="1"/>
</dbReference>
<dbReference type="Pfam" id="PF13480">
    <property type="entry name" value="Acetyltransf_6"/>
    <property type="match status" value="1"/>
</dbReference>
<dbReference type="AlphaFoldDB" id="A0A5S3QBV5"/>
<sequence>MVTHFDVTQPPNPLRHGHAVPCHRTGTIVTTAFRTTISSTASIARSRQTRDIVVIDDLAGFKALRPAWEDLHARDPQAGVFLSWDWLYQLFADNHGQWRVLAATDPNQPDRFTAFLPLRYRLHWSSAQRRFQAYIAAAGRLCFSEYTGFVCDPDPLREAQALTALGQCAAQLPWARLSLRYEPTGHRLVRFAAALGGRGFDVAWPPYTINDGATNQLLCPQIALPASHDAYLAGLSRNTRKKIRKATRRHIDSGVVRVGSAADTDPQDVRERLLALWSARWAAENSPARLDLIAGKYRTMMIRAEALGLLYMPSLWRGDRMLGALAFVIDAPRGMAHCLLTGRDDRVDDLDIGLLMHSQAIHAAISAGLRTYDFGHGTEAYKYHYGAVDRAVGYLAVTRRDADADTRFDPLLLPQALARTAEMLGRGRTRDAQAALSQLARAAAPSSGHSSAVVSSPVSPSTTSSSA</sequence>
<protein>
    <submittedName>
        <fullName evidence="3">GNAT family N-acetyltransferase</fullName>
    </submittedName>
</protein>
<dbReference type="InterPro" id="IPR016181">
    <property type="entry name" value="Acyl_CoA_acyltransferase"/>
</dbReference>
<evidence type="ECO:0000259" key="2">
    <source>
        <dbReference type="Pfam" id="PF13480"/>
    </source>
</evidence>
<accession>A0A5S3QBV5</accession>
<name>A0A5S3QBV5_9RHOB</name>
<dbReference type="InterPro" id="IPR038740">
    <property type="entry name" value="BioF2-like_GNAT_dom"/>
</dbReference>
<evidence type="ECO:0000256" key="1">
    <source>
        <dbReference type="SAM" id="MobiDB-lite"/>
    </source>
</evidence>
<dbReference type="Gene3D" id="3.40.630.30">
    <property type="match status" value="1"/>
</dbReference>
<feature type="domain" description="BioF2-like acetyltransferase" evidence="2">
    <location>
        <begin position="237"/>
        <end position="382"/>
    </location>
</feature>
<keyword evidence="4" id="KW-1185">Reference proteome</keyword>
<dbReference type="Proteomes" id="UP000309550">
    <property type="component" value="Unassembled WGS sequence"/>
</dbReference>
<dbReference type="OrthoDB" id="9808976at2"/>
<organism evidence="3 4">
    <name type="scientific">Sulfitobacter sabulilitoris</name>
    <dbReference type="NCBI Taxonomy" id="2562655"/>
    <lineage>
        <taxon>Bacteria</taxon>
        <taxon>Pseudomonadati</taxon>
        <taxon>Pseudomonadota</taxon>
        <taxon>Alphaproteobacteria</taxon>
        <taxon>Rhodobacterales</taxon>
        <taxon>Roseobacteraceae</taxon>
        <taxon>Sulfitobacter</taxon>
    </lineage>
</organism>
<evidence type="ECO:0000313" key="4">
    <source>
        <dbReference type="Proteomes" id="UP000309550"/>
    </source>
</evidence>